<name>A0A0P1BC30_9BASI</name>
<protein>
    <submittedName>
        <fullName evidence="3">DUSP, MKP</fullName>
    </submittedName>
</protein>
<evidence type="ECO:0000313" key="3">
    <source>
        <dbReference type="EMBL" id="CEH13051.1"/>
    </source>
</evidence>
<evidence type="ECO:0000256" key="2">
    <source>
        <dbReference type="SAM" id="MobiDB-lite"/>
    </source>
</evidence>
<dbReference type="PANTHER" id="PTHR10159">
    <property type="entry name" value="DUAL SPECIFICITY PROTEIN PHOSPHATASE"/>
    <property type="match status" value="1"/>
</dbReference>
<dbReference type="AlphaFoldDB" id="A0A0P1BC30"/>
<organism evidence="3 4">
    <name type="scientific">Ceraceosorus bombacis</name>
    <dbReference type="NCBI Taxonomy" id="401625"/>
    <lineage>
        <taxon>Eukaryota</taxon>
        <taxon>Fungi</taxon>
        <taxon>Dikarya</taxon>
        <taxon>Basidiomycota</taxon>
        <taxon>Ustilaginomycotina</taxon>
        <taxon>Exobasidiomycetes</taxon>
        <taxon>Ceraceosorales</taxon>
        <taxon>Ceraceosoraceae</taxon>
        <taxon>Ceraceosorus</taxon>
    </lineage>
</organism>
<feature type="compositionally biased region" description="Basic and acidic residues" evidence="2">
    <location>
        <begin position="146"/>
        <end position="155"/>
    </location>
</feature>
<feature type="region of interest" description="Disordered" evidence="2">
    <location>
        <begin position="51"/>
        <end position="167"/>
    </location>
</feature>
<dbReference type="OrthoDB" id="273181at2759"/>
<evidence type="ECO:0000256" key="1">
    <source>
        <dbReference type="ARBA" id="ARBA00022912"/>
    </source>
</evidence>
<accession>A0A0P1BC30</accession>
<reference evidence="3 4" key="1">
    <citation type="submission" date="2014-09" db="EMBL/GenBank/DDBJ databases">
        <authorList>
            <person name="Magalhaes I.L.F."/>
            <person name="Oliveira U."/>
            <person name="Santos F.R."/>
            <person name="Vidigal T.H.D.A."/>
            <person name="Brescovit A.D."/>
            <person name="Santos A.J."/>
        </authorList>
    </citation>
    <scope>NUCLEOTIDE SEQUENCE [LARGE SCALE GENOMIC DNA]</scope>
</reference>
<dbReference type="GO" id="GO:0005737">
    <property type="term" value="C:cytoplasm"/>
    <property type="evidence" value="ECO:0007669"/>
    <property type="project" value="TreeGrafter"/>
</dbReference>
<keyword evidence="1" id="KW-0904">Protein phosphatase</keyword>
<feature type="compositionally biased region" description="Polar residues" evidence="2">
    <location>
        <begin position="115"/>
        <end position="124"/>
    </location>
</feature>
<dbReference type="PANTHER" id="PTHR10159:SF530">
    <property type="entry name" value="DUAL SPECIFICITY PROTEIN PHOSPHATASE DDB_G0271350-RELATED"/>
    <property type="match status" value="1"/>
</dbReference>
<sequence>MAYLIHHLGWPLSQAYSHVVARRRTVSPNLGFVAELMAFEKRRQEIAHTSIVHSSAERGAKSAKDTVDETTADQVIGASDSGRQRRVRDPRARDSLPYLPPTLSAEQVTRVDELPSQSETSNDQEVAPVEEHLAPSTRPSKASFGLEHRGEDGRYRSRRPPADAHILAPSRRATIAALGSDHQEKLNELLGDARRLHR</sequence>
<keyword evidence="1" id="KW-0378">Hydrolase</keyword>
<dbReference type="GO" id="GO:0043409">
    <property type="term" value="P:negative regulation of MAPK cascade"/>
    <property type="evidence" value="ECO:0007669"/>
    <property type="project" value="TreeGrafter"/>
</dbReference>
<dbReference type="SUPFAM" id="SSF52799">
    <property type="entry name" value="(Phosphotyrosine protein) phosphatases II"/>
    <property type="match status" value="1"/>
</dbReference>
<dbReference type="STRING" id="401625.A0A0P1BC30"/>
<feature type="compositionally biased region" description="Basic and acidic residues" evidence="2">
    <location>
        <begin position="55"/>
        <end position="67"/>
    </location>
</feature>
<evidence type="ECO:0000313" key="4">
    <source>
        <dbReference type="Proteomes" id="UP000054845"/>
    </source>
</evidence>
<proteinExistence type="predicted"/>
<dbReference type="EMBL" id="CCYA01000192">
    <property type="protein sequence ID" value="CEH13051.1"/>
    <property type="molecule type" value="Genomic_DNA"/>
</dbReference>
<dbReference type="GO" id="GO:0004721">
    <property type="term" value="F:phosphoprotein phosphatase activity"/>
    <property type="evidence" value="ECO:0007669"/>
    <property type="project" value="UniProtKB-KW"/>
</dbReference>
<dbReference type="Gene3D" id="3.90.190.10">
    <property type="entry name" value="Protein tyrosine phosphatase superfamily"/>
    <property type="match status" value="1"/>
</dbReference>
<dbReference type="Proteomes" id="UP000054845">
    <property type="component" value="Unassembled WGS sequence"/>
</dbReference>
<keyword evidence="4" id="KW-1185">Reference proteome</keyword>
<dbReference type="InterPro" id="IPR029021">
    <property type="entry name" value="Prot-tyrosine_phosphatase-like"/>
</dbReference>